<accession>A0A843UCT4</accession>
<dbReference type="Proteomes" id="UP000652761">
    <property type="component" value="Unassembled WGS sequence"/>
</dbReference>
<evidence type="ECO:0000313" key="2">
    <source>
        <dbReference type="Proteomes" id="UP000652761"/>
    </source>
</evidence>
<dbReference type="AlphaFoldDB" id="A0A843UCT4"/>
<comment type="caution">
    <text evidence="1">The sequence shown here is derived from an EMBL/GenBank/DDBJ whole genome shotgun (WGS) entry which is preliminary data.</text>
</comment>
<organism evidence="1 2">
    <name type="scientific">Colocasia esculenta</name>
    <name type="common">Wild taro</name>
    <name type="synonym">Arum esculentum</name>
    <dbReference type="NCBI Taxonomy" id="4460"/>
    <lineage>
        <taxon>Eukaryota</taxon>
        <taxon>Viridiplantae</taxon>
        <taxon>Streptophyta</taxon>
        <taxon>Embryophyta</taxon>
        <taxon>Tracheophyta</taxon>
        <taxon>Spermatophyta</taxon>
        <taxon>Magnoliopsida</taxon>
        <taxon>Liliopsida</taxon>
        <taxon>Araceae</taxon>
        <taxon>Aroideae</taxon>
        <taxon>Colocasieae</taxon>
        <taxon>Colocasia</taxon>
    </lineage>
</organism>
<protein>
    <submittedName>
        <fullName evidence="1">Uncharacterized protein</fullName>
    </submittedName>
</protein>
<gene>
    <name evidence="1" type="ORF">Taro_012183</name>
</gene>
<keyword evidence="2" id="KW-1185">Reference proteome</keyword>
<proteinExistence type="predicted"/>
<reference evidence="1" key="1">
    <citation type="submission" date="2017-07" db="EMBL/GenBank/DDBJ databases">
        <title>Taro Niue Genome Assembly and Annotation.</title>
        <authorList>
            <person name="Atibalentja N."/>
            <person name="Keating K."/>
            <person name="Fields C.J."/>
        </authorList>
    </citation>
    <scope>NUCLEOTIDE SEQUENCE</scope>
    <source>
        <strain evidence="1">Niue_2</strain>
        <tissue evidence="1">Leaf</tissue>
    </source>
</reference>
<dbReference type="EMBL" id="NMUH01000473">
    <property type="protein sequence ID" value="MQL79730.1"/>
    <property type="molecule type" value="Genomic_DNA"/>
</dbReference>
<name>A0A843UCT4_COLES</name>
<evidence type="ECO:0000313" key="1">
    <source>
        <dbReference type="EMBL" id="MQL79730.1"/>
    </source>
</evidence>
<sequence>MRFLSRLAKQSFHKLCSTRGGAAAGDLAFQRGVRCVSMRGHCMEQGRRRAVAALRVLHEGGGTVMFVFQWWYLMVVGTCTFCGY</sequence>